<dbReference type="InterPro" id="IPR058625">
    <property type="entry name" value="MdtA-like_BSH"/>
</dbReference>
<evidence type="ECO:0000256" key="2">
    <source>
        <dbReference type="SAM" id="Coils"/>
    </source>
</evidence>
<feature type="domain" description="p-hydroxybenzoic acid efflux pump subunit AaeA-like beta-barrel" evidence="4">
    <location>
        <begin position="250"/>
        <end position="339"/>
    </location>
</feature>
<dbReference type="InterPro" id="IPR050393">
    <property type="entry name" value="MFP_Efflux_Pump"/>
</dbReference>
<evidence type="ECO:0000259" key="4">
    <source>
        <dbReference type="Pfam" id="PF25963"/>
    </source>
</evidence>
<dbReference type="SUPFAM" id="SSF111369">
    <property type="entry name" value="HlyD-like secretion proteins"/>
    <property type="match status" value="2"/>
</dbReference>
<dbReference type="PANTHER" id="PTHR30367:SF1">
    <property type="entry name" value="MULTIDRUG RESISTANCE PROTEIN MDTN"/>
    <property type="match status" value="1"/>
</dbReference>
<dbReference type="Pfam" id="PF25963">
    <property type="entry name" value="Beta-barrel_AAEA"/>
    <property type="match status" value="1"/>
</dbReference>
<sequence length="349" mass="37603">MRAAEATAPSPWTRRVALLLIVVALVLLLGLLYRAYRLPSTDAATLDAEVVHIAPEVGGRLVELRVQENSTVVRDEVLFRIDPAPFVHAVGAARAELALAEANLATQQRVIASQGANAAIAAVQARKAQTGTGLARRTVERLRPLARDGYVPWQQFDQAELTASDAQRTLEQARRQQTSLQQAVDTTAAAQAAVEARRAALAEAERALRLTTVRAPHAGHVAGLDVTTGEVLAPSQPVFTLITNEQWFANGNFRETELQRIPLGACATVYSMIDRSRPLRGRVVGIGAGVLDSTKVDVPRNVPYVERSLNWVRVAQRFPVRVALQDPPAGLMRLGASAVIEIGHGNACP</sequence>
<dbReference type="Gene3D" id="1.10.287.470">
    <property type="entry name" value="Helix hairpin bin"/>
    <property type="match status" value="1"/>
</dbReference>
<keyword evidence="6" id="KW-1185">Reference proteome</keyword>
<feature type="coiled-coil region" evidence="2">
    <location>
        <begin position="156"/>
        <end position="183"/>
    </location>
</feature>
<dbReference type="Gene3D" id="2.40.50.100">
    <property type="match status" value="1"/>
</dbReference>
<dbReference type="Pfam" id="PF25917">
    <property type="entry name" value="BSH_RND"/>
    <property type="match status" value="1"/>
</dbReference>
<dbReference type="Gene3D" id="2.40.30.170">
    <property type="match status" value="1"/>
</dbReference>
<dbReference type="EMBL" id="JAYFUH010000248">
    <property type="protein sequence ID" value="MEA5668454.1"/>
    <property type="molecule type" value="Genomic_DNA"/>
</dbReference>
<evidence type="ECO:0000256" key="1">
    <source>
        <dbReference type="ARBA" id="ARBA00009477"/>
    </source>
</evidence>
<gene>
    <name evidence="5" type="primary">mdtN</name>
    <name evidence="5" type="ORF">VA603_12970</name>
</gene>
<protein>
    <submittedName>
        <fullName evidence="5">Multidrug transporter subunit MdtN</fullName>
    </submittedName>
</protein>
<organism evidence="5 6">
    <name type="scientific">Stenotrophomonas capsici</name>
    <dbReference type="NCBI Taxonomy" id="3110230"/>
    <lineage>
        <taxon>Bacteria</taxon>
        <taxon>Pseudomonadati</taxon>
        <taxon>Pseudomonadota</taxon>
        <taxon>Gammaproteobacteria</taxon>
        <taxon>Lysobacterales</taxon>
        <taxon>Lysobacteraceae</taxon>
        <taxon>Stenotrophomonas</taxon>
    </lineage>
</organism>
<keyword evidence="2" id="KW-0175">Coiled coil</keyword>
<comment type="caution">
    <text evidence="5">The sequence shown here is derived from an EMBL/GenBank/DDBJ whole genome shotgun (WGS) entry which is preliminary data.</text>
</comment>
<name>A0ABU5V526_9GAMM</name>
<evidence type="ECO:0000313" key="5">
    <source>
        <dbReference type="EMBL" id="MEA5668454.1"/>
    </source>
</evidence>
<accession>A0ABU5V526</accession>
<feature type="domain" description="Multidrug resistance protein MdtA-like barrel-sandwich hybrid" evidence="3">
    <location>
        <begin position="49"/>
        <end position="242"/>
    </location>
</feature>
<dbReference type="PANTHER" id="PTHR30367">
    <property type="entry name" value="P-HYDROXYBENZOIC ACID EFFLUX PUMP SUBUNIT AAEA-RELATED"/>
    <property type="match status" value="1"/>
</dbReference>
<evidence type="ECO:0000259" key="3">
    <source>
        <dbReference type="Pfam" id="PF25917"/>
    </source>
</evidence>
<dbReference type="NCBIfam" id="NF007785">
    <property type="entry name" value="PRK10476.1"/>
    <property type="match status" value="1"/>
</dbReference>
<evidence type="ECO:0000313" key="6">
    <source>
        <dbReference type="Proteomes" id="UP001301653"/>
    </source>
</evidence>
<reference evidence="5 6" key="1">
    <citation type="submission" date="2023-12" db="EMBL/GenBank/DDBJ databases">
        <title>Stenotrophomonas guangdongensis sp. nov., isolated from wilted pepper plants (Capsicum annuum).</title>
        <authorList>
            <person name="Qiu M."/>
            <person name="Li Y."/>
            <person name="Liu Q."/>
            <person name="Zhang X."/>
            <person name="Huang Y."/>
            <person name="Guo R."/>
            <person name="Hu M."/>
            <person name="Zhou J."/>
            <person name="Zhou X."/>
        </authorList>
    </citation>
    <scope>NUCLEOTIDE SEQUENCE [LARGE SCALE GENOMIC DNA]</scope>
    <source>
        <strain evidence="5 6">MH1</strain>
    </source>
</reference>
<dbReference type="RefSeq" id="WP_323439089.1">
    <property type="nucleotide sequence ID" value="NZ_JAYFUH010000248.1"/>
</dbReference>
<comment type="similarity">
    <text evidence="1">Belongs to the membrane fusion protein (MFP) (TC 8.A.1) family.</text>
</comment>
<proteinExistence type="inferred from homology"/>
<dbReference type="Proteomes" id="UP001301653">
    <property type="component" value="Unassembled WGS sequence"/>
</dbReference>
<dbReference type="InterPro" id="IPR058634">
    <property type="entry name" value="AaeA-lik-b-barrel"/>
</dbReference>